<reference evidence="1 2" key="1">
    <citation type="journal article" date="2014" name="Genome Announc.">
        <title>Draft Genome Sequence of Cytophaga fermentans JCM 21142T, a Facultative Anaerobe Isolated from Marine Mud.</title>
        <authorList>
            <person name="Starns D."/>
            <person name="Oshima K."/>
            <person name="Suda W."/>
            <person name="Iino T."/>
            <person name="Yuki M."/>
            <person name="Inoue J."/>
            <person name="Kitamura K."/>
            <person name="Iida T."/>
            <person name="Darby A."/>
            <person name="Hattori M."/>
            <person name="Ohkuma M."/>
        </authorList>
    </citation>
    <scope>NUCLEOTIDE SEQUENCE [LARGE SCALE GENOMIC DNA]</scope>
    <source>
        <strain evidence="1 2">JCM 21142</strain>
    </source>
</reference>
<sequence length="188" mass="22412">MKIPIVDLNLVNVKELKAQNEWSDHFKLVVWPRILFWLGLKELFVDHKQLDWKIHFTPDNMHNNFISMHIVDEKEVFNFYFQVPLVERLSFNLYLGDNTYNFFEIHPALIAKGVIKKEEIEIGATSNILPHLVLSTSNSKYDKRILWDIDEDNYCKLVKYDPIINLLNANFIRFIPPLKKIIDNEWKL</sequence>
<dbReference type="OrthoDB" id="1122308at2"/>
<dbReference type="STRING" id="869213.GCA_000517085_02818"/>
<dbReference type="Proteomes" id="UP000019402">
    <property type="component" value="Unassembled WGS sequence"/>
</dbReference>
<dbReference type="EMBL" id="BAMD01000010">
    <property type="protein sequence ID" value="GAF02493.1"/>
    <property type="molecule type" value="Genomic_DNA"/>
</dbReference>
<dbReference type="AlphaFoldDB" id="W7Y4I0"/>
<protein>
    <submittedName>
        <fullName evidence="1">Uncharacterized protein</fullName>
    </submittedName>
</protein>
<comment type="caution">
    <text evidence="1">The sequence shown here is derived from an EMBL/GenBank/DDBJ whole genome shotgun (WGS) entry which is preliminary data.</text>
</comment>
<name>W7Y4I0_9BACT</name>
<evidence type="ECO:0000313" key="2">
    <source>
        <dbReference type="Proteomes" id="UP000019402"/>
    </source>
</evidence>
<organism evidence="1 2">
    <name type="scientific">Saccharicrinis fermentans DSM 9555 = JCM 21142</name>
    <dbReference type="NCBI Taxonomy" id="869213"/>
    <lineage>
        <taxon>Bacteria</taxon>
        <taxon>Pseudomonadati</taxon>
        <taxon>Bacteroidota</taxon>
        <taxon>Bacteroidia</taxon>
        <taxon>Marinilabiliales</taxon>
        <taxon>Marinilabiliaceae</taxon>
        <taxon>Saccharicrinis</taxon>
    </lineage>
</organism>
<accession>W7Y4I0</accession>
<gene>
    <name evidence="1" type="ORF">JCM21142_31131</name>
</gene>
<proteinExistence type="predicted"/>
<keyword evidence="2" id="KW-1185">Reference proteome</keyword>
<dbReference type="RefSeq" id="WP_027472342.1">
    <property type="nucleotide sequence ID" value="NZ_BAMD01000010.1"/>
</dbReference>
<evidence type="ECO:0000313" key="1">
    <source>
        <dbReference type="EMBL" id="GAF02493.1"/>
    </source>
</evidence>